<dbReference type="Gene3D" id="1.20.1250.20">
    <property type="entry name" value="MFS general substrate transporter like domains"/>
    <property type="match status" value="1"/>
</dbReference>
<feature type="transmembrane region" description="Helical" evidence="8">
    <location>
        <begin position="243"/>
        <end position="260"/>
    </location>
</feature>
<dbReference type="Gene3D" id="1.20.1720.10">
    <property type="entry name" value="Multidrug resistance protein D"/>
    <property type="match status" value="1"/>
</dbReference>
<dbReference type="InterPro" id="IPR036259">
    <property type="entry name" value="MFS_trans_sf"/>
</dbReference>
<evidence type="ECO:0000256" key="3">
    <source>
        <dbReference type="ARBA" id="ARBA00022448"/>
    </source>
</evidence>
<feature type="transmembrane region" description="Helical" evidence="8">
    <location>
        <begin position="311"/>
        <end position="335"/>
    </location>
</feature>
<dbReference type="EMBL" id="KN818247">
    <property type="protein sequence ID" value="KIL64773.1"/>
    <property type="molecule type" value="Genomic_DNA"/>
</dbReference>
<dbReference type="Proteomes" id="UP000054549">
    <property type="component" value="Unassembled WGS sequence"/>
</dbReference>
<feature type="transmembrane region" description="Helical" evidence="8">
    <location>
        <begin position="272"/>
        <end position="290"/>
    </location>
</feature>
<feature type="region of interest" description="Disordered" evidence="7">
    <location>
        <begin position="1"/>
        <end position="27"/>
    </location>
</feature>
<dbReference type="GO" id="GO:0012505">
    <property type="term" value="C:endomembrane system"/>
    <property type="evidence" value="ECO:0007669"/>
    <property type="project" value="UniProtKB-SubCell"/>
</dbReference>
<feature type="compositionally biased region" description="Polar residues" evidence="7">
    <location>
        <begin position="15"/>
        <end position="25"/>
    </location>
</feature>
<dbReference type="STRING" id="946122.A0A0C2X7N8"/>
<evidence type="ECO:0000256" key="1">
    <source>
        <dbReference type="ARBA" id="ARBA00004127"/>
    </source>
</evidence>
<feature type="transmembrane region" description="Helical" evidence="8">
    <location>
        <begin position="202"/>
        <end position="222"/>
    </location>
</feature>
<evidence type="ECO:0000256" key="5">
    <source>
        <dbReference type="ARBA" id="ARBA00022989"/>
    </source>
</evidence>
<comment type="subcellular location">
    <subcellularLocation>
        <location evidence="1">Endomembrane system</location>
        <topology evidence="1">Multi-pass membrane protein</topology>
    </subcellularLocation>
</comment>
<keyword evidence="11" id="KW-1185">Reference proteome</keyword>
<accession>A0A0C2X7N8</accession>
<dbReference type="PROSITE" id="PS50850">
    <property type="entry name" value="MFS"/>
    <property type="match status" value="1"/>
</dbReference>
<dbReference type="InterPro" id="IPR020846">
    <property type="entry name" value="MFS_dom"/>
</dbReference>
<dbReference type="PROSITE" id="PS00216">
    <property type="entry name" value="SUGAR_TRANSPORT_1"/>
    <property type="match status" value="1"/>
</dbReference>
<dbReference type="FunCoup" id="A0A0C2X7N8">
    <property type="interactions" value="17"/>
</dbReference>
<evidence type="ECO:0000313" key="10">
    <source>
        <dbReference type="EMBL" id="KIL64773.1"/>
    </source>
</evidence>
<evidence type="ECO:0000256" key="2">
    <source>
        <dbReference type="ARBA" id="ARBA00008335"/>
    </source>
</evidence>
<dbReference type="GO" id="GO:0015174">
    <property type="term" value="F:basic amino acid transmembrane transporter activity"/>
    <property type="evidence" value="ECO:0007669"/>
    <property type="project" value="TreeGrafter"/>
</dbReference>
<dbReference type="PANTHER" id="PTHR23501">
    <property type="entry name" value="MAJOR FACILITATOR SUPERFAMILY"/>
    <property type="match status" value="1"/>
</dbReference>
<feature type="domain" description="Major facilitator superfamily (MFS) profile" evidence="9">
    <location>
        <begin position="51"/>
        <end position="539"/>
    </location>
</feature>
<feature type="transmembrane region" description="Helical" evidence="8">
    <location>
        <begin position="141"/>
        <end position="162"/>
    </location>
</feature>
<sequence>MVEPEENSRLLVHDGNNSSYGGTTDDNVDSEADQVANVDALKGEFRSYLAYFVPMTIGIFLAAMDGTIIISSYASIGSELHQLQNTSWIATAYLLTQTSFQPLLGKLSDIFGRKTCLLTCYAIFALGCLFSGIATSMTQLIAARALAGVGGGGMTALVTMIMSDIVPLRVRGTWQAVLNVVYTTGSAIGAPLGGYLTDTIGWRWAFLLQVPLCVVAFGSVSLTLHLPNVDSTSFSERIRRIDFGGAAVLILAIFFLLFGLDHGGNVSWTDQSTLISLSLFIVFATLFMFIETAIAIEPFVPKRVVANRSLLASYLTNFFGMATALSQAFLISLFFQAVQRKSVTETSVWLIICIFAGLVGSLTGGVVIQRTGKVYPITVTGNFLLFFGTLLVYLSSGVLVISPLGLATGLFFTHSGNGCSVTTTLIAIIANAGKADQALATAASYLFRSLGAVVGISVCTSVVQNALRFWLSRRLSGNDAEEIIRRVRESLAYLNQLDPSTKAIVIRSYENAIQVTFLFTVILAALSAISSLFIKEKELSDENSS</sequence>
<feature type="transmembrane region" description="Helical" evidence="8">
    <location>
        <begin position="48"/>
        <end position="74"/>
    </location>
</feature>
<feature type="transmembrane region" description="Helical" evidence="8">
    <location>
        <begin position="411"/>
        <end position="433"/>
    </location>
</feature>
<proteinExistence type="inferred from homology"/>
<feature type="transmembrane region" description="Helical" evidence="8">
    <location>
        <begin position="445"/>
        <end position="467"/>
    </location>
</feature>
<keyword evidence="6 8" id="KW-0472">Membrane</keyword>
<dbReference type="PANTHER" id="PTHR23501:SF84">
    <property type="entry name" value="VACUOLAR MEMBRANE AMINO ACID UPTAKE TRANSPORTER FNX2"/>
    <property type="match status" value="1"/>
</dbReference>
<keyword evidence="4 8" id="KW-0812">Transmembrane</keyword>
<dbReference type="SUPFAM" id="SSF103473">
    <property type="entry name" value="MFS general substrate transporter"/>
    <property type="match status" value="1"/>
</dbReference>
<evidence type="ECO:0000256" key="7">
    <source>
        <dbReference type="SAM" id="MobiDB-lite"/>
    </source>
</evidence>
<feature type="transmembrane region" description="Helical" evidence="8">
    <location>
        <begin position="512"/>
        <end position="534"/>
    </location>
</feature>
<name>A0A0C2X7N8_AMAMK</name>
<dbReference type="FunFam" id="1.20.1720.10:FF:000013">
    <property type="entry name" value="Related to multidrug resistance proteins"/>
    <property type="match status" value="1"/>
</dbReference>
<reference evidence="10 11" key="1">
    <citation type="submission" date="2014-04" db="EMBL/GenBank/DDBJ databases">
        <title>Evolutionary Origins and Diversification of the Mycorrhizal Mutualists.</title>
        <authorList>
            <consortium name="DOE Joint Genome Institute"/>
            <consortium name="Mycorrhizal Genomics Consortium"/>
            <person name="Kohler A."/>
            <person name="Kuo A."/>
            <person name="Nagy L.G."/>
            <person name="Floudas D."/>
            <person name="Copeland A."/>
            <person name="Barry K.W."/>
            <person name="Cichocki N."/>
            <person name="Veneault-Fourrey C."/>
            <person name="LaButti K."/>
            <person name="Lindquist E.A."/>
            <person name="Lipzen A."/>
            <person name="Lundell T."/>
            <person name="Morin E."/>
            <person name="Murat C."/>
            <person name="Riley R."/>
            <person name="Ohm R."/>
            <person name="Sun H."/>
            <person name="Tunlid A."/>
            <person name="Henrissat B."/>
            <person name="Grigoriev I.V."/>
            <person name="Hibbett D.S."/>
            <person name="Martin F."/>
        </authorList>
    </citation>
    <scope>NUCLEOTIDE SEQUENCE [LARGE SCALE GENOMIC DNA]</scope>
    <source>
        <strain evidence="10 11">Koide BX008</strain>
    </source>
</reference>
<feature type="transmembrane region" description="Helical" evidence="8">
    <location>
        <begin position="380"/>
        <end position="405"/>
    </location>
</feature>
<keyword evidence="5 8" id="KW-1133">Transmembrane helix</keyword>
<dbReference type="HOGENOM" id="CLU_000960_22_3_1"/>
<dbReference type="Pfam" id="PF07690">
    <property type="entry name" value="MFS_1"/>
    <property type="match status" value="1"/>
</dbReference>
<comment type="similarity">
    <text evidence="2">Belongs to the major facilitator superfamily.</text>
</comment>
<feature type="compositionally biased region" description="Basic and acidic residues" evidence="7">
    <location>
        <begin position="1"/>
        <end position="12"/>
    </location>
</feature>
<dbReference type="CDD" id="cd17502">
    <property type="entry name" value="MFS_Azr1_MDR_like"/>
    <property type="match status" value="1"/>
</dbReference>
<organism evidence="10 11">
    <name type="scientific">Amanita muscaria (strain Koide BX008)</name>
    <dbReference type="NCBI Taxonomy" id="946122"/>
    <lineage>
        <taxon>Eukaryota</taxon>
        <taxon>Fungi</taxon>
        <taxon>Dikarya</taxon>
        <taxon>Basidiomycota</taxon>
        <taxon>Agaricomycotina</taxon>
        <taxon>Agaricomycetes</taxon>
        <taxon>Agaricomycetidae</taxon>
        <taxon>Agaricales</taxon>
        <taxon>Pluteineae</taxon>
        <taxon>Amanitaceae</taxon>
        <taxon>Amanita</taxon>
    </lineage>
</organism>
<dbReference type="InterPro" id="IPR005829">
    <property type="entry name" value="Sugar_transporter_CS"/>
</dbReference>
<dbReference type="InParanoid" id="A0A0C2X7N8"/>
<feature type="transmembrane region" description="Helical" evidence="8">
    <location>
        <begin position="116"/>
        <end position="135"/>
    </location>
</feature>
<dbReference type="AlphaFoldDB" id="A0A0C2X7N8"/>
<dbReference type="OrthoDB" id="3437016at2759"/>
<protein>
    <recommendedName>
        <fullName evidence="9">Major facilitator superfamily (MFS) profile domain-containing protein</fullName>
    </recommendedName>
</protein>
<feature type="transmembrane region" description="Helical" evidence="8">
    <location>
        <begin position="347"/>
        <end position="368"/>
    </location>
</feature>
<evidence type="ECO:0000313" key="11">
    <source>
        <dbReference type="Proteomes" id="UP000054549"/>
    </source>
</evidence>
<dbReference type="InterPro" id="IPR011701">
    <property type="entry name" value="MFS"/>
</dbReference>
<evidence type="ECO:0000256" key="4">
    <source>
        <dbReference type="ARBA" id="ARBA00022692"/>
    </source>
</evidence>
<evidence type="ECO:0000256" key="8">
    <source>
        <dbReference type="SAM" id="Phobius"/>
    </source>
</evidence>
<evidence type="ECO:0000259" key="9">
    <source>
        <dbReference type="PROSITE" id="PS50850"/>
    </source>
</evidence>
<evidence type="ECO:0000256" key="6">
    <source>
        <dbReference type="ARBA" id="ARBA00023136"/>
    </source>
</evidence>
<keyword evidence="3" id="KW-0813">Transport</keyword>
<dbReference type="GO" id="GO:0000329">
    <property type="term" value="C:fungal-type vacuole membrane"/>
    <property type="evidence" value="ECO:0007669"/>
    <property type="project" value="TreeGrafter"/>
</dbReference>
<gene>
    <name evidence="10" type="ORF">M378DRAFT_192563</name>
</gene>